<dbReference type="PANTHER" id="PTHR14136:SF17">
    <property type="entry name" value="BTB_POZ DOMAIN-CONTAINING PROTEIN KCTD9"/>
    <property type="match status" value="1"/>
</dbReference>
<organism evidence="2">
    <name type="scientific">Leptolyngbya sp. ISBN3-Nov-94-8</name>
    <dbReference type="NCBI Taxonomy" id="1798139"/>
    <lineage>
        <taxon>Bacteria</taxon>
        <taxon>Bacillati</taxon>
        <taxon>Cyanobacteriota</taxon>
        <taxon>Cyanophyceae</taxon>
        <taxon>Leptolyngbyales</taxon>
        <taxon>Leptolyngbyaceae</taxon>
        <taxon>Leptolyngbya group</taxon>
        <taxon>Leptolyngbya</taxon>
    </lineage>
</organism>
<accession>A0A125SL39</accession>
<evidence type="ECO:0000256" key="1">
    <source>
        <dbReference type="SAM" id="SignalP"/>
    </source>
</evidence>
<dbReference type="Pfam" id="PF00805">
    <property type="entry name" value="Pentapeptide"/>
    <property type="match status" value="1"/>
</dbReference>
<feature type="chain" id="PRO_5007179907" description="Pentapeptide repeat-containing protein" evidence="1">
    <location>
        <begin position="24"/>
        <end position="202"/>
    </location>
</feature>
<dbReference type="InterPro" id="IPR001646">
    <property type="entry name" value="5peptide_repeat"/>
</dbReference>
<protein>
    <recommendedName>
        <fullName evidence="3">Pentapeptide repeat-containing protein</fullName>
    </recommendedName>
</protein>
<dbReference type="AlphaFoldDB" id="A0A125SL39"/>
<sequence length="202" mass="21337">MKRHYLATLPLMALLMGAPPSRAEAPIESGLEARVAANVQQLLITNHCQRCYLVGADLSQTHLIGADLRGADIRGADLSWSNLEGADITGASLTHANLTGAFLTNASLVNANLDHGNFAQAQLYYVDVTGASMENLNLAQATVVGTPISIGGGTVPAEPGNHLPIFVPDEAHPLVPPQNLWLVPHPHTPDILDVPTHIIPHA</sequence>
<dbReference type="InterPro" id="IPR051082">
    <property type="entry name" value="Pentapeptide-BTB/POZ_domain"/>
</dbReference>
<evidence type="ECO:0000313" key="2">
    <source>
        <dbReference type="EMBL" id="AMH40440.1"/>
    </source>
</evidence>
<dbReference type="SUPFAM" id="SSF141571">
    <property type="entry name" value="Pentapeptide repeat-like"/>
    <property type="match status" value="1"/>
</dbReference>
<keyword evidence="1" id="KW-0732">Signal</keyword>
<evidence type="ECO:0008006" key="3">
    <source>
        <dbReference type="Google" id="ProtNLM"/>
    </source>
</evidence>
<dbReference type="EMBL" id="KT727016">
    <property type="protein sequence ID" value="AMH40440.1"/>
    <property type="molecule type" value="Genomic_DNA"/>
</dbReference>
<reference evidence="2" key="1">
    <citation type="submission" date="2015-09" db="EMBL/GenBank/DDBJ databases">
        <authorList>
            <person name="Jackson K.R."/>
            <person name="Lunt B.L."/>
            <person name="Fisher J.N.B."/>
            <person name="Gardner A.V."/>
            <person name="Bailey M.E."/>
            <person name="Deus L.M."/>
            <person name="Earl A.S."/>
            <person name="Gibby P.D."/>
            <person name="Hartmann K.A."/>
            <person name="Liu J.E."/>
            <person name="Manci A.M."/>
            <person name="Nielsen D.A."/>
            <person name="Solomon M.B."/>
            <person name="Breakwell D.P."/>
            <person name="Burnett S.H."/>
            <person name="Grose J.H."/>
        </authorList>
    </citation>
    <scope>NUCLEOTIDE SEQUENCE</scope>
    <source>
        <strain evidence="2">ISBN3-Nov-94-8</strain>
    </source>
</reference>
<dbReference type="Gene3D" id="2.160.20.80">
    <property type="entry name" value="E3 ubiquitin-protein ligase SopA"/>
    <property type="match status" value="1"/>
</dbReference>
<feature type="signal peptide" evidence="1">
    <location>
        <begin position="1"/>
        <end position="23"/>
    </location>
</feature>
<dbReference type="PANTHER" id="PTHR14136">
    <property type="entry name" value="BTB_POZ DOMAIN-CONTAINING PROTEIN KCTD9"/>
    <property type="match status" value="1"/>
</dbReference>
<name>A0A125SL39_9CYAN</name>
<gene>
    <name evidence="2" type="primary">ORF6</name>
</gene>
<proteinExistence type="predicted"/>